<gene>
    <name evidence="2" type="ORF">DCC88_02105</name>
</gene>
<sequence>MRVFNAKFFFIFFTLCLFSIKGQAQEGNSYSNSYSVGPGNYTAACYGGQVGAGALYCPSAGAGVSYMSTSNYGFGYFIVGGTMSFAVSPKDLVGRPITAKGGGYFYVHIDFWDQITGEKVAWFNGGGIVAGGFTDFGSFH</sequence>
<dbReference type="Proteomes" id="UP000253934">
    <property type="component" value="Unassembled WGS sequence"/>
</dbReference>
<keyword evidence="3" id="KW-1185">Reference proteome</keyword>
<evidence type="ECO:0000256" key="1">
    <source>
        <dbReference type="SAM" id="SignalP"/>
    </source>
</evidence>
<keyword evidence="1" id="KW-0732">Signal</keyword>
<dbReference type="EMBL" id="QOVW01000012">
    <property type="protein sequence ID" value="RDB37023.1"/>
    <property type="molecule type" value="Genomic_DNA"/>
</dbReference>
<comment type="caution">
    <text evidence="2">The sequence shown here is derived from an EMBL/GenBank/DDBJ whole genome shotgun (WGS) entry which is preliminary data.</text>
</comment>
<proteinExistence type="predicted"/>
<feature type="chain" id="PRO_5017059256" evidence="1">
    <location>
        <begin position="25"/>
        <end position="140"/>
    </location>
</feature>
<reference evidence="2" key="1">
    <citation type="submission" date="2018-04" db="EMBL/GenBank/DDBJ databases">
        <title>Draft genome sequence of the Candidatus Spirobacillus cienkowskii, a pathogen of freshwater Daphnia species, reconstructed from hemolymph metagenomic reads.</title>
        <authorList>
            <person name="Bresciani L."/>
            <person name="Lemos L.N."/>
            <person name="Wale N."/>
            <person name="Lin J.Y."/>
            <person name="Fernandes G.R."/>
            <person name="Duffy M.A."/>
            <person name="Rodrigues J.M."/>
        </authorList>
    </citation>
    <scope>NUCLEOTIDE SEQUENCE [LARGE SCALE GENOMIC DNA]</scope>
    <source>
        <strain evidence="2">Binning01</strain>
    </source>
</reference>
<protein>
    <submittedName>
        <fullName evidence="2">Uncharacterized protein</fullName>
    </submittedName>
</protein>
<organism evidence="2 3">
    <name type="scientific">Spirobacillus cienkowskii</name>
    <dbReference type="NCBI Taxonomy" id="495820"/>
    <lineage>
        <taxon>Bacteria</taxon>
        <taxon>Pseudomonadati</taxon>
        <taxon>Bdellovibrionota</taxon>
        <taxon>Oligoflexia</taxon>
        <taxon>Silvanigrellales</taxon>
        <taxon>Spirobacillus</taxon>
    </lineage>
</organism>
<feature type="signal peptide" evidence="1">
    <location>
        <begin position="1"/>
        <end position="24"/>
    </location>
</feature>
<accession>A0A369KZ61</accession>
<name>A0A369KZ61_9BACT</name>
<evidence type="ECO:0000313" key="3">
    <source>
        <dbReference type="Proteomes" id="UP000253934"/>
    </source>
</evidence>
<dbReference type="AlphaFoldDB" id="A0A369KZ61"/>
<evidence type="ECO:0000313" key="2">
    <source>
        <dbReference type="EMBL" id="RDB37023.1"/>
    </source>
</evidence>